<dbReference type="AlphaFoldDB" id="A0A8J3QCH8"/>
<sequence length="954" mass="104860">MTTADEVHELIHRSWNTPDGAGRIVLAEQALVRAESLGNPDLEFSARLAATSAYYQGGEPSKAIMTFARNLADYDADPGRRSAEDERLLLWQFKFAISAMSRFPEIPLDKTVAVLNDMERRYRAGGQSLQAVYAYRHSVAAHLGDTRTVDHWYRMWDTAPRDRNSDCRGCDPTSKAHHHLRFGSAEDAIAVAEAALSGQLTCAEQPQSILTALLTAYLRTGKLEQARNAHRRAYRALCDNVANLGQIADHIEFCGLSGNEMRGLELIERHLPWLEKAPTPQAEMFFAAASAQVLSRLAAQGHEALEVRRSEGGSTVAELAASLRERALSIADRFDRRNGNSYQGSIIAGMLDAQPLVDNLPLSVTAARQAGIILPSPFPVPARASAAEDLSAVPVAMSLDEQLTAAEAWGMELDPRADALTARLWQQFGDSPQTTLQQARLSRLRGSADRTRDEASVELFDSAATLFAEAGDRLLELTSRSQRAVAAIYATRSTEPAQEGLDFSEQLLAAGPSPAQRVGVHVRKALLLAMLERPDEALACLESAESEPVPLSPRRRAQILSLRSGLLHGLGRIEEAVAALHATADILRPLGPSDQLASTLFALAQEYGQRRENKATIAAFEEAAAVALDPELKRSARVNAGFMLVSTERAGEFVDDIVEHICLAVAAGDPKAANYTRHRLALALSTVGRYHEAAEVAEEALAWFAEQEEQDSDLILELRNLLAGLYAEIDEPHVAIAQLEILAELTREGDVYLHADVLDRLAELLSRVDRDAEAAERMQTAAQLYGQEDLTMPMLRARRRHAMMLHHAGRHDESRQAVEDLSTLLGMVEVPEEHQANLIWERGMARYDAAMILANREIPDYESALRHLTPAPALFRSIQAFGEALACESRHGQVLVVASRPAEAEAVLNRVLDQLPADHPALRENASWLARALDEQGEKRKARKVRKKYHLPED</sequence>
<protein>
    <recommendedName>
        <fullName evidence="4">Tetratricopeptide repeat protein</fullName>
    </recommendedName>
</protein>
<comment type="caution">
    <text evidence="2">The sequence shown here is derived from an EMBL/GenBank/DDBJ whole genome shotgun (WGS) entry which is preliminary data.</text>
</comment>
<dbReference type="InterPro" id="IPR011990">
    <property type="entry name" value="TPR-like_helical_dom_sf"/>
</dbReference>
<name>A0A8J3QCH8_9ACTN</name>
<keyword evidence="3" id="KW-1185">Reference proteome</keyword>
<organism evidence="2 3">
    <name type="scientific">Rhizocola hellebori</name>
    <dbReference type="NCBI Taxonomy" id="1392758"/>
    <lineage>
        <taxon>Bacteria</taxon>
        <taxon>Bacillati</taxon>
        <taxon>Actinomycetota</taxon>
        <taxon>Actinomycetes</taxon>
        <taxon>Micromonosporales</taxon>
        <taxon>Micromonosporaceae</taxon>
        <taxon>Rhizocola</taxon>
    </lineage>
</organism>
<evidence type="ECO:0000256" key="1">
    <source>
        <dbReference type="SAM" id="MobiDB-lite"/>
    </source>
</evidence>
<reference evidence="2" key="1">
    <citation type="submission" date="2021-01" db="EMBL/GenBank/DDBJ databases">
        <title>Whole genome shotgun sequence of Rhizocola hellebori NBRC 109834.</title>
        <authorList>
            <person name="Komaki H."/>
            <person name="Tamura T."/>
        </authorList>
    </citation>
    <scope>NUCLEOTIDE SEQUENCE</scope>
    <source>
        <strain evidence="2">NBRC 109834</strain>
    </source>
</reference>
<dbReference type="Proteomes" id="UP000612899">
    <property type="component" value="Unassembled WGS sequence"/>
</dbReference>
<dbReference type="SUPFAM" id="SSF48452">
    <property type="entry name" value="TPR-like"/>
    <property type="match status" value="2"/>
</dbReference>
<evidence type="ECO:0000313" key="2">
    <source>
        <dbReference type="EMBL" id="GIH07178.1"/>
    </source>
</evidence>
<dbReference type="RefSeq" id="WP_203910980.1">
    <property type="nucleotide sequence ID" value="NZ_BONY01000034.1"/>
</dbReference>
<feature type="compositionally biased region" description="Basic residues" evidence="1">
    <location>
        <begin position="940"/>
        <end position="954"/>
    </location>
</feature>
<dbReference type="EMBL" id="BONY01000034">
    <property type="protein sequence ID" value="GIH07178.1"/>
    <property type="molecule type" value="Genomic_DNA"/>
</dbReference>
<evidence type="ECO:0008006" key="4">
    <source>
        <dbReference type="Google" id="ProtNLM"/>
    </source>
</evidence>
<proteinExistence type="predicted"/>
<feature type="region of interest" description="Disordered" evidence="1">
    <location>
        <begin position="935"/>
        <end position="954"/>
    </location>
</feature>
<gene>
    <name evidence="2" type="ORF">Rhe02_52450</name>
</gene>
<accession>A0A8J3QCH8</accession>
<evidence type="ECO:0000313" key="3">
    <source>
        <dbReference type="Proteomes" id="UP000612899"/>
    </source>
</evidence>
<dbReference type="Gene3D" id="1.25.40.10">
    <property type="entry name" value="Tetratricopeptide repeat domain"/>
    <property type="match status" value="2"/>
</dbReference>